<evidence type="ECO:0000259" key="10">
    <source>
        <dbReference type="PROSITE" id="PS50144"/>
    </source>
</evidence>
<evidence type="ECO:0000256" key="3">
    <source>
        <dbReference type="ARBA" id="ARBA00022723"/>
    </source>
</evidence>
<dbReference type="PROSITE" id="PS50089">
    <property type="entry name" value="ZF_RING_2"/>
    <property type="match status" value="1"/>
</dbReference>
<keyword evidence="7" id="KW-0175">Coiled coil</keyword>
<dbReference type="InterPro" id="IPR027370">
    <property type="entry name" value="Znf-RING_euk"/>
</dbReference>
<evidence type="ECO:0000256" key="7">
    <source>
        <dbReference type="SAM" id="Coils"/>
    </source>
</evidence>
<evidence type="ECO:0000313" key="11">
    <source>
        <dbReference type="EMBL" id="EEN63696.1"/>
    </source>
</evidence>
<keyword evidence="5" id="KW-0862">Zinc</keyword>
<accession>C3Y768</accession>
<comment type="subcellular location">
    <subcellularLocation>
        <location evidence="1">Cytoplasm</location>
    </subcellularLocation>
</comment>
<dbReference type="CDD" id="cd19757">
    <property type="entry name" value="Bbox1"/>
    <property type="match status" value="1"/>
</dbReference>
<evidence type="ECO:0000256" key="2">
    <source>
        <dbReference type="ARBA" id="ARBA00022490"/>
    </source>
</evidence>
<feature type="domain" description="MATH" evidence="10">
    <location>
        <begin position="727"/>
        <end position="858"/>
    </location>
</feature>
<dbReference type="eggNOG" id="KOG1863">
    <property type="taxonomic scope" value="Eukaryota"/>
</dbReference>
<feature type="domain" description="MATH" evidence="10">
    <location>
        <begin position="569"/>
        <end position="692"/>
    </location>
</feature>
<evidence type="ECO:0000256" key="1">
    <source>
        <dbReference type="ARBA" id="ARBA00004496"/>
    </source>
</evidence>
<dbReference type="InterPro" id="IPR008974">
    <property type="entry name" value="TRAF-like"/>
</dbReference>
<dbReference type="FunFam" id="3.30.160.60:FF:002885">
    <property type="entry name" value="Uncharacterized protein"/>
    <property type="match status" value="1"/>
</dbReference>
<dbReference type="Pfam" id="PF00643">
    <property type="entry name" value="zf-B_box"/>
    <property type="match status" value="1"/>
</dbReference>
<dbReference type="EMBL" id="GG666489">
    <property type="protein sequence ID" value="EEN63696.1"/>
    <property type="molecule type" value="Genomic_DNA"/>
</dbReference>
<evidence type="ECO:0000259" key="8">
    <source>
        <dbReference type="PROSITE" id="PS50089"/>
    </source>
</evidence>
<feature type="domain" description="B box-type" evidence="9">
    <location>
        <begin position="115"/>
        <end position="161"/>
    </location>
</feature>
<dbReference type="PROSITE" id="PS00518">
    <property type="entry name" value="ZF_RING_1"/>
    <property type="match status" value="1"/>
</dbReference>
<dbReference type="InterPro" id="IPR000315">
    <property type="entry name" value="Znf_B-box"/>
</dbReference>
<feature type="domain" description="B box-type" evidence="9">
    <location>
        <begin position="178"/>
        <end position="219"/>
    </location>
</feature>
<dbReference type="SMART" id="SM00061">
    <property type="entry name" value="MATH"/>
    <property type="match status" value="3"/>
</dbReference>
<dbReference type="PROSITE" id="PS50144">
    <property type="entry name" value="MATH"/>
    <property type="match status" value="3"/>
</dbReference>
<dbReference type="InParanoid" id="C3Y768"/>
<dbReference type="PROSITE" id="PS50119">
    <property type="entry name" value="ZF_BBOX"/>
    <property type="match status" value="2"/>
</dbReference>
<dbReference type="SUPFAM" id="SSF57845">
    <property type="entry name" value="B-box zinc-binding domain"/>
    <property type="match status" value="1"/>
</dbReference>
<dbReference type="GO" id="GO:0008270">
    <property type="term" value="F:zinc ion binding"/>
    <property type="evidence" value="ECO:0007669"/>
    <property type="project" value="UniProtKB-KW"/>
</dbReference>
<organism>
    <name type="scientific">Branchiostoma floridae</name>
    <name type="common">Florida lancelet</name>
    <name type="synonym">Amphioxus</name>
    <dbReference type="NCBI Taxonomy" id="7739"/>
    <lineage>
        <taxon>Eukaryota</taxon>
        <taxon>Metazoa</taxon>
        <taxon>Chordata</taxon>
        <taxon>Cephalochordata</taxon>
        <taxon>Leptocardii</taxon>
        <taxon>Amphioxiformes</taxon>
        <taxon>Branchiostomatidae</taxon>
        <taxon>Branchiostoma</taxon>
    </lineage>
</organism>
<dbReference type="AlphaFoldDB" id="C3Y768"/>
<keyword evidence="3" id="KW-0479">Metal-binding</keyword>
<dbReference type="FunFam" id="4.10.830.40:FF:000011">
    <property type="match status" value="1"/>
</dbReference>
<dbReference type="InterPro" id="IPR013083">
    <property type="entry name" value="Znf_RING/FYVE/PHD"/>
</dbReference>
<dbReference type="InterPro" id="IPR001841">
    <property type="entry name" value="Znf_RING"/>
</dbReference>
<dbReference type="Pfam" id="PF13445">
    <property type="entry name" value="zf-RING_UBOX"/>
    <property type="match status" value="1"/>
</dbReference>
<feature type="coiled-coil region" evidence="7">
    <location>
        <begin position="227"/>
        <end position="254"/>
    </location>
</feature>
<dbReference type="PANTHER" id="PTHR47022">
    <property type="entry name" value="BTB AND MATH DOMAIN-CONTAINING PROTEIN 36-RELATED"/>
    <property type="match status" value="1"/>
</dbReference>
<dbReference type="eggNOG" id="KOG2177">
    <property type="taxonomic scope" value="Eukaryota"/>
</dbReference>
<dbReference type="FunFam" id="2.60.210.10:FF:000006">
    <property type="entry name" value="Ubiquitin carboxyl-terminal hydrolase 7"/>
    <property type="match status" value="2"/>
</dbReference>
<dbReference type="PANTHER" id="PTHR47022:SF1">
    <property type="entry name" value="BTB AND MATH DOMAIN-CONTAINING PROTEIN 36-RELATED"/>
    <property type="match status" value="1"/>
</dbReference>
<protein>
    <submittedName>
        <fullName evidence="11">Uncharacterized protein</fullName>
    </submittedName>
</protein>
<sequence>MPKRKSSRSVQGSKSKEETKADAILSKISGDFLECTICLEPFKDPKVLPCLHTFCEGCLKKFIAQDKVKNKFQCPTCRTDTVLPKGGVSKLKNNFFVQSLSDTIETHKSLVSKEDDKVQCDVCEEDGASQGCVVCEEFLCDECACAHHRAKRTRSHEVIGVAELKERLITKTGSLKSNSLPTCPKHRDEKLKFYCETCKHPICRDCTVLQHKAHKYCYLEDAVSDARAEIKNKLKAAKKKIKKYKDKARAVTKKQDELYTRNKKAADGINAAAKEDIKYLTGLVKGKQTELKEKLASITADRSKQLSATADSVESTLDSLSSTVDFSQRVVEHGSDFDVMNVYSDVTTRLESLLEGATPDIPDDISYIMFEPTNSTIQKKEKLVALGNIVEEEVEDDEMEDDEMEDDEEAQTEATIRFTVDNFSKLNEQKSSPAVFIRNLPWKILTRPDHKDNMKSLAIFLQCDADSKSLWSCRASVELRLIPQKIGIPTYKRNYQRTFYRKGDNRGYAEFIPWDDVCDPQKGYIKDDKIILEAYVKADAPCGEKELILDNSDGEDLLDGETEEQSQTEATLRFTVDNFSKLNEKKFGRAVFIRNLPWKILTRPDYKDNKKSLAFYLQCDADLKSLWSCRASVELRLIPQKDRVQTYKQNYQHVFYNKGKSWGFPEFIPWDEVCDPQKGYIKDDKIILEAHVEAEAPRGMKEVILGNIFSKENLEDEMEEEEELQTEATFRLTVDDISKLSENKLSTAAVFIHNMPWKILVKPEHDPNAQQENNNSLGVYLRCDAESNSFWSCRALVKLRLIPQYNGVQTVEKTFNNIFYGKDNCSSWGYPKFMPWHEVCDPQKGYIKDDKIIVEAYVKAGAPCIMV</sequence>
<dbReference type="GO" id="GO:0005737">
    <property type="term" value="C:cytoplasm"/>
    <property type="evidence" value="ECO:0007669"/>
    <property type="project" value="UniProtKB-SubCell"/>
</dbReference>
<dbReference type="SUPFAM" id="SSF57850">
    <property type="entry name" value="RING/U-box"/>
    <property type="match status" value="1"/>
</dbReference>
<dbReference type="SMART" id="SM00184">
    <property type="entry name" value="RING"/>
    <property type="match status" value="1"/>
</dbReference>
<dbReference type="Gene3D" id="3.30.160.60">
    <property type="entry name" value="Classic Zinc Finger"/>
    <property type="match status" value="1"/>
</dbReference>
<dbReference type="Pfam" id="PF22486">
    <property type="entry name" value="MATH_2"/>
    <property type="match status" value="3"/>
</dbReference>
<keyword evidence="2" id="KW-0963">Cytoplasm</keyword>
<proteinExistence type="predicted"/>
<feature type="domain" description="MATH" evidence="10">
    <location>
        <begin position="413"/>
        <end position="536"/>
    </location>
</feature>
<reference evidence="11" key="1">
    <citation type="journal article" date="2008" name="Nature">
        <title>The amphioxus genome and the evolution of the chordate karyotype.</title>
        <authorList>
            <consortium name="US DOE Joint Genome Institute (JGI-PGF)"/>
            <person name="Putnam N.H."/>
            <person name="Butts T."/>
            <person name="Ferrier D.E.K."/>
            <person name="Furlong R.F."/>
            <person name="Hellsten U."/>
            <person name="Kawashima T."/>
            <person name="Robinson-Rechavi M."/>
            <person name="Shoguchi E."/>
            <person name="Terry A."/>
            <person name="Yu J.-K."/>
            <person name="Benito-Gutierrez E.L."/>
            <person name="Dubchak I."/>
            <person name="Garcia-Fernandez J."/>
            <person name="Gibson-Brown J.J."/>
            <person name="Grigoriev I.V."/>
            <person name="Horton A.C."/>
            <person name="de Jong P.J."/>
            <person name="Jurka J."/>
            <person name="Kapitonov V.V."/>
            <person name="Kohara Y."/>
            <person name="Kuroki Y."/>
            <person name="Lindquist E."/>
            <person name="Lucas S."/>
            <person name="Osoegawa K."/>
            <person name="Pennacchio L.A."/>
            <person name="Salamov A.A."/>
            <person name="Satou Y."/>
            <person name="Sauka-Spengler T."/>
            <person name="Schmutz J."/>
            <person name="Shin-I T."/>
            <person name="Toyoda A."/>
            <person name="Bronner-Fraser M."/>
            <person name="Fujiyama A."/>
            <person name="Holland L.Z."/>
            <person name="Holland P.W.H."/>
            <person name="Satoh N."/>
            <person name="Rokhsar D.S."/>
        </authorList>
    </citation>
    <scope>NUCLEOTIDE SEQUENCE [LARGE SCALE GENOMIC DNA]</scope>
    <source>
        <strain evidence="11">S238N-H82</strain>
        <tissue evidence="11">Testes</tissue>
    </source>
</reference>
<dbReference type="SMART" id="SM00336">
    <property type="entry name" value="BBOX"/>
    <property type="match status" value="2"/>
</dbReference>
<dbReference type="Gene3D" id="3.30.40.10">
    <property type="entry name" value="Zinc/RING finger domain, C3HC4 (zinc finger)"/>
    <property type="match status" value="1"/>
</dbReference>
<dbReference type="Gene3D" id="4.10.830.40">
    <property type="match status" value="1"/>
</dbReference>
<keyword evidence="4 6" id="KW-0863">Zinc-finger</keyword>
<dbReference type="SUPFAM" id="SSF49599">
    <property type="entry name" value="TRAF domain-like"/>
    <property type="match status" value="3"/>
</dbReference>
<dbReference type="FunFam" id="3.30.40.10:FF:000362">
    <property type="entry name" value="E3 ubiquitin-protein ligase TRIM56"/>
    <property type="match status" value="1"/>
</dbReference>
<evidence type="ECO:0000256" key="5">
    <source>
        <dbReference type="ARBA" id="ARBA00022833"/>
    </source>
</evidence>
<dbReference type="InterPro" id="IPR017907">
    <property type="entry name" value="Znf_RING_CS"/>
</dbReference>
<gene>
    <name evidence="11" type="ORF">BRAFLDRAFT_82868</name>
</gene>
<dbReference type="Gene3D" id="2.60.210.10">
    <property type="entry name" value="Apoptosis, Tumor Necrosis Factor Receptor Associated Protein 2, Chain A"/>
    <property type="match status" value="3"/>
</dbReference>
<evidence type="ECO:0000259" key="9">
    <source>
        <dbReference type="PROSITE" id="PS50119"/>
    </source>
</evidence>
<feature type="domain" description="RING-type" evidence="8">
    <location>
        <begin position="35"/>
        <end position="78"/>
    </location>
</feature>
<evidence type="ECO:0000256" key="4">
    <source>
        <dbReference type="ARBA" id="ARBA00022771"/>
    </source>
</evidence>
<evidence type="ECO:0000256" key="6">
    <source>
        <dbReference type="PROSITE-ProRule" id="PRU00024"/>
    </source>
</evidence>
<name>C3Y768_BRAFL</name>
<dbReference type="InterPro" id="IPR002083">
    <property type="entry name" value="MATH/TRAF_dom"/>
</dbReference>